<dbReference type="EMBL" id="HBHN01016308">
    <property type="protein sequence ID" value="CAD9726588.1"/>
    <property type="molecule type" value="Transcribed_RNA"/>
</dbReference>
<name>A0A7S2X5B9_PROMC</name>
<proteinExistence type="predicted"/>
<gene>
    <name evidence="1" type="ORF">PMIC02512_LOCUS4062</name>
</gene>
<reference evidence="1" key="1">
    <citation type="submission" date="2021-01" db="EMBL/GenBank/DDBJ databases">
        <authorList>
            <person name="Corre E."/>
            <person name="Pelletier E."/>
            <person name="Niang G."/>
            <person name="Scheremetjew M."/>
            <person name="Finn R."/>
            <person name="Kale V."/>
            <person name="Holt S."/>
            <person name="Cochrane G."/>
            <person name="Meng A."/>
            <person name="Brown T."/>
            <person name="Cohen L."/>
        </authorList>
    </citation>
    <scope>NUCLEOTIDE SEQUENCE</scope>
    <source>
        <strain evidence="1">CCCM 845</strain>
    </source>
</reference>
<accession>A0A7S2X5B9</accession>
<evidence type="ECO:0000313" key="1">
    <source>
        <dbReference type="EMBL" id="CAD9726588.1"/>
    </source>
</evidence>
<sequence>MATIRSVTALQFFFFFFFFFSLDLQNPPGCNYVSKLKPKNLWRSFDVEAFCSQALFVSLDFGLALLFSLEHYALIAQGLRLRTSTTHLLAARLWYLLWWRRLTSGVSHVLQCLLERLLGQFLT</sequence>
<organism evidence="1">
    <name type="scientific">Prorocentrum micans</name>
    <name type="common">Red tide dinoflagellate</name>
    <dbReference type="NCBI Taxonomy" id="2945"/>
    <lineage>
        <taxon>Eukaryota</taxon>
        <taxon>Sar</taxon>
        <taxon>Alveolata</taxon>
        <taxon>Dinophyceae</taxon>
        <taxon>Prorocentrales</taxon>
        <taxon>Prorocentraceae</taxon>
        <taxon>Prorocentrum</taxon>
    </lineage>
</organism>
<dbReference type="AlphaFoldDB" id="A0A7S2X5B9"/>
<protein>
    <submittedName>
        <fullName evidence="1">Uncharacterized protein</fullName>
    </submittedName>
</protein>